<evidence type="ECO:0000313" key="2">
    <source>
        <dbReference type="Proteomes" id="UP001283361"/>
    </source>
</evidence>
<dbReference type="Proteomes" id="UP001283361">
    <property type="component" value="Unassembled WGS sequence"/>
</dbReference>
<name>A0AAE1AUS1_9GAST</name>
<comment type="caution">
    <text evidence="1">The sequence shown here is derived from an EMBL/GenBank/DDBJ whole genome shotgun (WGS) entry which is preliminary data.</text>
</comment>
<protein>
    <submittedName>
        <fullName evidence="1">Uncharacterized protein</fullName>
    </submittedName>
</protein>
<organism evidence="1 2">
    <name type="scientific">Elysia crispata</name>
    <name type="common">lettuce slug</name>
    <dbReference type="NCBI Taxonomy" id="231223"/>
    <lineage>
        <taxon>Eukaryota</taxon>
        <taxon>Metazoa</taxon>
        <taxon>Spiralia</taxon>
        <taxon>Lophotrochozoa</taxon>
        <taxon>Mollusca</taxon>
        <taxon>Gastropoda</taxon>
        <taxon>Heterobranchia</taxon>
        <taxon>Euthyneura</taxon>
        <taxon>Panpulmonata</taxon>
        <taxon>Sacoglossa</taxon>
        <taxon>Placobranchoidea</taxon>
        <taxon>Plakobranchidae</taxon>
        <taxon>Elysia</taxon>
    </lineage>
</organism>
<proteinExistence type="predicted"/>
<evidence type="ECO:0000313" key="1">
    <source>
        <dbReference type="EMBL" id="KAK3794119.1"/>
    </source>
</evidence>
<accession>A0AAE1AUS1</accession>
<gene>
    <name evidence="1" type="ORF">RRG08_042933</name>
</gene>
<keyword evidence="2" id="KW-1185">Reference proteome</keyword>
<reference evidence="1" key="1">
    <citation type="journal article" date="2023" name="G3 (Bethesda)">
        <title>A reference genome for the long-term kleptoplast-retaining sea slug Elysia crispata morphotype clarki.</title>
        <authorList>
            <person name="Eastman K.E."/>
            <person name="Pendleton A.L."/>
            <person name="Shaikh M.A."/>
            <person name="Suttiyut T."/>
            <person name="Ogas R."/>
            <person name="Tomko P."/>
            <person name="Gavelis G."/>
            <person name="Widhalm J.R."/>
            <person name="Wisecaver J.H."/>
        </authorList>
    </citation>
    <scope>NUCLEOTIDE SEQUENCE</scope>
    <source>
        <strain evidence="1">ECLA1</strain>
    </source>
</reference>
<dbReference type="EMBL" id="JAWDGP010001143">
    <property type="protein sequence ID" value="KAK3794119.1"/>
    <property type="molecule type" value="Genomic_DNA"/>
</dbReference>
<dbReference type="AlphaFoldDB" id="A0AAE1AUS1"/>
<sequence>MLSLIRCESSLNGQPLKAFCELVINGPVQGILPSHIAEPLHTRFQHPPVQVTSVQSAYDNGSDQASFIPRS</sequence>